<dbReference type="RefSeq" id="WP_155694356.1">
    <property type="nucleotide sequence ID" value="NZ_WOCD01000001.1"/>
</dbReference>
<evidence type="ECO:0000256" key="1">
    <source>
        <dbReference type="SAM" id="Phobius"/>
    </source>
</evidence>
<organism evidence="2 3">
    <name type="scientific">Psychrosphaera haliotis</name>
    <dbReference type="NCBI Taxonomy" id="555083"/>
    <lineage>
        <taxon>Bacteria</taxon>
        <taxon>Pseudomonadati</taxon>
        <taxon>Pseudomonadota</taxon>
        <taxon>Gammaproteobacteria</taxon>
        <taxon>Alteromonadales</taxon>
        <taxon>Pseudoalteromonadaceae</taxon>
        <taxon>Psychrosphaera</taxon>
    </lineage>
</organism>
<dbReference type="GO" id="GO:0005886">
    <property type="term" value="C:plasma membrane"/>
    <property type="evidence" value="ECO:0007669"/>
    <property type="project" value="UniProtKB-SubCell"/>
</dbReference>
<name>A0A6N8F4Q7_9GAMM</name>
<dbReference type="Pfam" id="PF12679">
    <property type="entry name" value="ABC2_membrane_2"/>
    <property type="match status" value="1"/>
</dbReference>
<dbReference type="EMBL" id="WOCD01000001">
    <property type="protein sequence ID" value="MUH71545.1"/>
    <property type="molecule type" value="Genomic_DNA"/>
</dbReference>
<keyword evidence="1" id="KW-0472">Membrane</keyword>
<dbReference type="OrthoDB" id="5486437at2"/>
<keyword evidence="1" id="KW-0812">Transmembrane</keyword>
<dbReference type="AlphaFoldDB" id="A0A6N8F4Q7"/>
<proteinExistence type="predicted"/>
<feature type="transmembrane region" description="Helical" evidence="1">
    <location>
        <begin position="20"/>
        <end position="42"/>
    </location>
</feature>
<dbReference type="PANTHER" id="PTHR43471:SF3">
    <property type="entry name" value="ABC TRANSPORTER PERMEASE PROTEIN NATB"/>
    <property type="match status" value="1"/>
</dbReference>
<comment type="caution">
    <text evidence="2">The sequence shown here is derived from an EMBL/GenBank/DDBJ whole genome shotgun (WGS) entry which is preliminary data.</text>
</comment>
<feature type="transmembrane region" description="Helical" evidence="1">
    <location>
        <begin position="277"/>
        <end position="295"/>
    </location>
</feature>
<evidence type="ECO:0000313" key="3">
    <source>
        <dbReference type="Proteomes" id="UP000439994"/>
    </source>
</evidence>
<feature type="transmembrane region" description="Helical" evidence="1">
    <location>
        <begin position="307"/>
        <end position="325"/>
    </location>
</feature>
<keyword evidence="3" id="KW-1185">Reference proteome</keyword>
<dbReference type="PANTHER" id="PTHR43471">
    <property type="entry name" value="ABC TRANSPORTER PERMEASE"/>
    <property type="match status" value="1"/>
</dbReference>
<feature type="transmembrane region" description="Helical" evidence="1">
    <location>
        <begin position="237"/>
        <end position="257"/>
    </location>
</feature>
<feature type="transmembrane region" description="Helical" evidence="1">
    <location>
        <begin position="179"/>
        <end position="202"/>
    </location>
</feature>
<dbReference type="Proteomes" id="UP000439994">
    <property type="component" value="Unassembled WGS sequence"/>
</dbReference>
<reference evidence="2 3" key="1">
    <citation type="submission" date="2019-11" db="EMBL/GenBank/DDBJ databases">
        <title>P. haliotis isolates from Z. marina roots.</title>
        <authorList>
            <person name="Cohen M."/>
            <person name="Jospin G."/>
            <person name="Eisen J.A."/>
            <person name="Coil D.A."/>
        </authorList>
    </citation>
    <scope>NUCLEOTIDE SEQUENCE [LARGE SCALE GENOMIC DNA]</scope>
    <source>
        <strain evidence="2 3">UCD-MCMsp1aY</strain>
    </source>
</reference>
<dbReference type="GO" id="GO:0140359">
    <property type="term" value="F:ABC-type transporter activity"/>
    <property type="evidence" value="ECO:0007669"/>
    <property type="project" value="InterPro"/>
</dbReference>
<sequence length="389" mass="43062">MIKALFKKEFIDTIRDKRSVVAALFGALFTPLLFAVMMTFNIEKARSVDDVYIEINNADMAPQIVELLDRESIFHAELPSTGKKFELNGETHTHSKISLTFSDDFESQLSSGLPANILINADYSDQERSSQIRRVKRVLENYEGAVLNMRLVARGISPLVIDVVDLEEQDTSTPGSKSAIILGMLGVFILFSVFVSSTNVAIDCSAGERERNSLELLLMQPVSTFDVVASKTINTGLFGLFAGTLSIALTAVVIPFIPLHKIGMAFNFDLEVAVKMWFIILPLAFFAAAFQLVTTFHAKSFKEAQTYIQYSIMLPLIVPMALEFSKYKHAALDYLPIVAQQQAISKLIRGELTDFTPVIGGMIVTMLFSYGLVLFTSKSLKSEKVVLGL</sequence>
<gene>
    <name evidence="2" type="ORF">GNP35_02935</name>
</gene>
<feature type="transmembrane region" description="Helical" evidence="1">
    <location>
        <begin position="355"/>
        <end position="375"/>
    </location>
</feature>
<accession>A0A6N8F4Q7</accession>
<protein>
    <submittedName>
        <fullName evidence="2">ABC transporter permease subunit</fullName>
    </submittedName>
</protein>
<keyword evidence="1" id="KW-1133">Transmembrane helix</keyword>
<evidence type="ECO:0000313" key="2">
    <source>
        <dbReference type="EMBL" id="MUH71545.1"/>
    </source>
</evidence>